<evidence type="ECO:0000313" key="10">
    <source>
        <dbReference type="EMBL" id="MET3662862.1"/>
    </source>
</evidence>
<evidence type="ECO:0000256" key="1">
    <source>
        <dbReference type="ARBA" id="ARBA00004429"/>
    </source>
</evidence>
<evidence type="ECO:0000256" key="7">
    <source>
        <dbReference type="ARBA" id="ARBA00023136"/>
    </source>
</evidence>
<evidence type="ECO:0000256" key="3">
    <source>
        <dbReference type="ARBA" id="ARBA00022448"/>
    </source>
</evidence>
<dbReference type="Proteomes" id="UP001549143">
    <property type="component" value="Unassembled WGS sequence"/>
</dbReference>
<dbReference type="PROSITE" id="PS50928">
    <property type="entry name" value="ABC_TM1"/>
    <property type="match status" value="1"/>
</dbReference>
<evidence type="ECO:0000313" key="11">
    <source>
        <dbReference type="Proteomes" id="UP001549143"/>
    </source>
</evidence>
<evidence type="ECO:0000256" key="8">
    <source>
        <dbReference type="RuleBase" id="RU363032"/>
    </source>
</evidence>
<comment type="similarity">
    <text evidence="2">Belongs to the binding-protein-dependent transport system permease family. HisMQ subfamily.</text>
</comment>
<evidence type="ECO:0000256" key="6">
    <source>
        <dbReference type="ARBA" id="ARBA00022989"/>
    </source>
</evidence>
<evidence type="ECO:0000259" key="9">
    <source>
        <dbReference type="PROSITE" id="PS50928"/>
    </source>
</evidence>
<evidence type="ECO:0000256" key="4">
    <source>
        <dbReference type="ARBA" id="ARBA00022475"/>
    </source>
</evidence>
<evidence type="ECO:0000256" key="2">
    <source>
        <dbReference type="ARBA" id="ARBA00010072"/>
    </source>
</evidence>
<organism evidence="10 11">
    <name type="scientific">Aquamicrobium ahrensii</name>
    <dbReference type="NCBI Taxonomy" id="469551"/>
    <lineage>
        <taxon>Bacteria</taxon>
        <taxon>Pseudomonadati</taxon>
        <taxon>Pseudomonadota</taxon>
        <taxon>Alphaproteobacteria</taxon>
        <taxon>Hyphomicrobiales</taxon>
        <taxon>Phyllobacteriaceae</taxon>
        <taxon>Aquamicrobium</taxon>
    </lineage>
</organism>
<dbReference type="EMBL" id="JBEPMN010000015">
    <property type="protein sequence ID" value="MET3662862.1"/>
    <property type="molecule type" value="Genomic_DNA"/>
</dbReference>
<dbReference type="NCBIfam" id="TIGR01726">
    <property type="entry name" value="HEQRo_perm_3TM"/>
    <property type="match status" value="1"/>
</dbReference>
<comment type="caution">
    <text evidence="10">The sequence shown here is derived from an EMBL/GenBank/DDBJ whole genome shotgun (WGS) entry which is preliminary data.</text>
</comment>
<dbReference type="PANTHER" id="PTHR30614">
    <property type="entry name" value="MEMBRANE COMPONENT OF AMINO ACID ABC TRANSPORTER"/>
    <property type="match status" value="1"/>
</dbReference>
<dbReference type="InterPro" id="IPR000515">
    <property type="entry name" value="MetI-like"/>
</dbReference>
<dbReference type="RefSeq" id="WP_354152698.1">
    <property type="nucleotide sequence ID" value="NZ_JBEPMN010000015.1"/>
</dbReference>
<dbReference type="SUPFAM" id="SSF161098">
    <property type="entry name" value="MetI-like"/>
    <property type="match status" value="1"/>
</dbReference>
<keyword evidence="6 8" id="KW-1133">Transmembrane helix</keyword>
<dbReference type="InterPro" id="IPR010065">
    <property type="entry name" value="AA_ABC_transptr_permease_3TM"/>
</dbReference>
<protein>
    <submittedName>
        <fullName evidence="10">Polar amino acid transport system permease protein</fullName>
    </submittedName>
</protein>
<reference evidence="10 11" key="1">
    <citation type="submission" date="2024-06" db="EMBL/GenBank/DDBJ databases">
        <title>Genomic Encyclopedia of Type Strains, Phase IV (KMG-IV): sequencing the most valuable type-strain genomes for metagenomic binning, comparative biology and taxonomic classification.</title>
        <authorList>
            <person name="Goeker M."/>
        </authorList>
    </citation>
    <scope>NUCLEOTIDE SEQUENCE [LARGE SCALE GENOMIC DNA]</scope>
    <source>
        <strain evidence="10 11">DSM 19730</strain>
    </source>
</reference>
<proteinExistence type="inferred from homology"/>
<dbReference type="InterPro" id="IPR035906">
    <property type="entry name" value="MetI-like_sf"/>
</dbReference>
<name>A0ABV2KP51_9HYPH</name>
<dbReference type="PANTHER" id="PTHR30614:SF21">
    <property type="entry name" value="AMINO ACID ABC TRANSPORTER PERMEASE"/>
    <property type="match status" value="1"/>
</dbReference>
<feature type="transmembrane region" description="Helical" evidence="8">
    <location>
        <begin position="22"/>
        <end position="49"/>
    </location>
</feature>
<feature type="transmembrane region" description="Helical" evidence="8">
    <location>
        <begin position="96"/>
        <end position="118"/>
    </location>
</feature>
<gene>
    <name evidence="10" type="ORF">ABID44_003213</name>
</gene>
<feature type="transmembrane region" description="Helical" evidence="8">
    <location>
        <begin position="61"/>
        <end position="84"/>
    </location>
</feature>
<feature type="transmembrane region" description="Helical" evidence="8">
    <location>
        <begin position="197"/>
        <end position="215"/>
    </location>
</feature>
<comment type="subcellular location">
    <subcellularLocation>
        <location evidence="1">Cell inner membrane</location>
        <topology evidence="1">Multi-pass membrane protein</topology>
    </subcellularLocation>
    <subcellularLocation>
        <location evidence="8">Cell membrane</location>
        <topology evidence="8">Multi-pass membrane protein</topology>
    </subcellularLocation>
</comment>
<keyword evidence="3 8" id="KW-0813">Transport</keyword>
<keyword evidence="11" id="KW-1185">Reference proteome</keyword>
<evidence type="ECO:0000256" key="5">
    <source>
        <dbReference type="ARBA" id="ARBA00022692"/>
    </source>
</evidence>
<keyword evidence="4" id="KW-1003">Cell membrane</keyword>
<dbReference type="InterPro" id="IPR043429">
    <property type="entry name" value="ArtM/GltK/GlnP/TcyL/YhdX-like"/>
</dbReference>
<feature type="domain" description="ABC transmembrane type-1" evidence="9">
    <location>
        <begin position="25"/>
        <end position="215"/>
    </location>
</feature>
<dbReference type="Pfam" id="PF00528">
    <property type="entry name" value="BPD_transp_1"/>
    <property type="match status" value="1"/>
</dbReference>
<dbReference type="Gene3D" id="1.10.3720.10">
    <property type="entry name" value="MetI-like"/>
    <property type="match status" value="1"/>
</dbReference>
<keyword evidence="7 8" id="KW-0472">Membrane</keyword>
<accession>A0ABV2KP51</accession>
<dbReference type="CDD" id="cd06261">
    <property type="entry name" value="TM_PBP2"/>
    <property type="match status" value="1"/>
</dbReference>
<keyword evidence="5 8" id="KW-0812">Transmembrane</keyword>
<sequence length="238" mass="26192">MFEFIQKYGLFYLLGGWPETELGGFAGTLVLAGVGVGVSFPLAIVIGFARTSKNPAFFIPASVWVYMLRGIPLLMILFWAYFLIPELTGRAMTPFATAMAAIIIYESAFMAEIVRAGILGLPKGQTEAARSIGLGYWQAMRYVVLPQALVNMIPSFVNQFVSTVKATSIVYIIGVSELTFVAQQVNAIEVTNPVRTFIVLAFFYFIPCWGLSVLSRKIERDIGARRKAANAPGKEIRI</sequence>